<dbReference type="InterPro" id="IPR006311">
    <property type="entry name" value="TAT_signal"/>
</dbReference>
<dbReference type="InterPro" id="IPR015421">
    <property type="entry name" value="PyrdxlP-dep_Trfase_major"/>
</dbReference>
<accession>A0A7T3DDG3</accession>
<keyword evidence="1" id="KW-0663">Pyridoxal phosphate</keyword>
<dbReference type="InterPro" id="IPR015424">
    <property type="entry name" value="PyrdxlP-dep_Trfase"/>
</dbReference>
<dbReference type="AlphaFoldDB" id="A0A7T3DDG3"/>
<protein>
    <submittedName>
        <fullName evidence="3">Aminotransferase class V-fold PLP-dependent enzyme</fullName>
    </submittedName>
</protein>
<keyword evidence="4" id="KW-1185">Reference proteome</keyword>
<keyword evidence="3" id="KW-0032">Aminotransferase</keyword>
<dbReference type="PANTHER" id="PTHR43092">
    <property type="entry name" value="L-CYSTEINE DESULFHYDRASE"/>
    <property type="match status" value="1"/>
</dbReference>
<reference evidence="3 4" key="1">
    <citation type="submission" date="2020-12" db="EMBL/GenBank/DDBJ databases">
        <title>FDA dAtabase for Regulatory Grade micrObial Sequences (FDA-ARGOS): Supporting development and validation of Infectious Disease Dx tests.</title>
        <authorList>
            <person name="Sproer C."/>
            <person name="Gronow S."/>
            <person name="Severitt S."/>
            <person name="Schroder I."/>
            <person name="Tallon L."/>
            <person name="Sadzewicz L."/>
            <person name="Zhao X."/>
            <person name="Boylan J."/>
            <person name="Ott S."/>
            <person name="Bowen H."/>
            <person name="Vavikolanu K."/>
            <person name="Mehta A."/>
            <person name="Aluvathingal J."/>
            <person name="Nadendla S."/>
            <person name="Lowell S."/>
            <person name="Myers T."/>
            <person name="Yan Y."/>
            <person name="Sichtig H."/>
        </authorList>
    </citation>
    <scope>NUCLEOTIDE SEQUENCE [LARGE SCALE GENOMIC DNA]</scope>
    <source>
        <strain evidence="3 4">FDAARGOS_890</strain>
    </source>
</reference>
<dbReference type="EMBL" id="CP065748">
    <property type="protein sequence ID" value="QPS81021.1"/>
    <property type="molecule type" value="Genomic_DNA"/>
</dbReference>
<dbReference type="GO" id="GO:0008483">
    <property type="term" value="F:transaminase activity"/>
    <property type="evidence" value="ECO:0007669"/>
    <property type="project" value="UniProtKB-KW"/>
</dbReference>
<sequence>MNARHPQIAAEQATSLTATAAAGESGYPARWTSKRRDFLRMLGYGTGAATLGPLLAACGSGNAQTSAAALREQLMRDEAFWTDVQSMFILKPEKTYMNIGTAGSMPKLVLDVFDTENRKKAADSGNGYSNLLDLRKQVAPGFGVDADELAFSANTSSGMCHAILGIDWQRGDVVVTTNHEHGGGDTPLKIAQDRYGIEVSRIALPVGNNQTAATYVNLFDERIRALKAQGKRVRAMMWSSPTYKTGTMLPIADLMGVVKAHGLISIVDGAHLPGMMAYNYAELGMDFMSGAGHKWQCGPGSTGILIIRNKIRASNPLPLPKWYPVHTSAYPALERTTTAKETYDIAASVTSCGSVHTPMFMALAQACAQWDSIGRKKIETYDLTLSSYLKEKIVERWGVDSLYSPKDDPKLLSALTCFNPFQNKDDVMNGTKSSTFVARMLSDYPQGFVIRNSNFPVIGAAADHYGVRVSTHLWHDARDIDLLVDAMWDLSRKMA</sequence>
<evidence type="ECO:0000256" key="1">
    <source>
        <dbReference type="ARBA" id="ARBA00022898"/>
    </source>
</evidence>
<dbReference type="KEGG" id="dla:I6G47_29315"/>
<evidence type="ECO:0000259" key="2">
    <source>
        <dbReference type="Pfam" id="PF00266"/>
    </source>
</evidence>
<dbReference type="PANTHER" id="PTHR43092:SF2">
    <property type="entry name" value="HERCYNYLCYSTEINE SULFOXIDE LYASE"/>
    <property type="match status" value="1"/>
</dbReference>
<dbReference type="PROSITE" id="PS51318">
    <property type="entry name" value="TAT"/>
    <property type="match status" value="1"/>
</dbReference>
<gene>
    <name evidence="3" type="ORF">I6G47_29315</name>
</gene>
<feature type="domain" description="Aminotransferase class V" evidence="2">
    <location>
        <begin position="131"/>
        <end position="417"/>
    </location>
</feature>
<dbReference type="Gene3D" id="3.40.640.10">
    <property type="entry name" value="Type I PLP-dependent aspartate aminotransferase-like (Major domain)"/>
    <property type="match status" value="1"/>
</dbReference>
<dbReference type="Gene3D" id="3.90.1150.10">
    <property type="entry name" value="Aspartate Aminotransferase, domain 1"/>
    <property type="match status" value="1"/>
</dbReference>
<dbReference type="InterPro" id="IPR015422">
    <property type="entry name" value="PyrdxlP-dep_Trfase_small"/>
</dbReference>
<evidence type="ECO:0000313" key="4">
    <source>
        <dbReference type="Proteomes" id="UP000595064"/>
    </source>
</evidence>
<dbReference type="SUPFAM" id="SSF53383">
    <property type="entry name" value="PLP-dependent transferases"/>
    <property type="match status" value="1"/>
</dbReference>
<dbReference type="InterPro" id="IPR000192">
    <property type="entry name" value="Aminotrans_V_dom"/>
</dbReference>
<keyword evidence="3" id="KW-0808">Transferase</keyword>
<proteinExistence type="predicted"/>
<dbReference type="Proteomes" id="UP000595064">
    <property type="component" value="Chromosome"/>
</dbReference>
<evidence type="ECO:0000313" key="3">
    <source>
        <dbReference type="EMBL" id="QPS81021.1"/>
    </source>
</evidence>
<name>A0A7T3DDG3_9BURK</name>
<dbReference type="Pfam" id="PF00266">
    <property type="entry name" value="Aminotran_5"/>
    <property type="match status" value="1"/>
</dbReference>
<dbReference type="RefSeq" id="WP_016451122.1">
    <property type="nucleotide sequence ID" value="NZ_CP065748.1"/>
</dbReference>
<organism evidence="3 4">
    <name type="scientific">Delftia lacustris</name>
    <dbReference type="NCBI Taxonomy" id="558537"/>
    <lineage>
        <taxon>Bacteria</taxon>
        <taxon>Pseudomonadati</taxon>
        <taxon>Pseudomonadota</taxon>
        <taxon>Betaproteobacteria</taxon>
        <taxon>Burkholderiales</taxon>
        <taxon>Comamonadaceae</taxon>
        <taxon>Delftia</taxon>
    </lineage>
</organism>